<keyword evidence="8" id="KW-1185">Reference proteome</keyword>
<dbReference type="InterPro" id="IPR013324">
    <property type="entry name" value="RNA_pol_sigma_r3/r4-like"/>
</dbReference>
<evidence type="ECO:0000259" key="6">
    <source>
        <dbReference type="Pfam" id="PF08281"/>
    </source>
</evidence>
<dbReference type="InterPro" id="IPR013325">
    <property type="entry name" value="RNA_pol_sigma_r2"/>
</dbReference>
<dbReference type="EMBL" id="BAAADJ010000021">
    <property type="protein sequence ID" value="GAA0330545.1"/>
    <property type="molecule type" value="Genomic_DNA"/>
</dbReference>
<dbReference type="Pfam" id="PF08281">
    <property type="entry name" value="Sigma70_r4_2"/>
    <property type="match status" value="1"/>
</dbReference>
<reference evidence="7 8" key="1">
    <citation type="journal article" date="2019" name="Int. J. Syst. Evol. Microbiol.">
        <title>The Global Catalogue of Microorganisms (GCM) 10K type strain sequencing project: providing services to taxonomists for standard genome sequencing and annotation.</title>
        <authorList>
            <consortium name="The Broad Institute Genomics Platform"/>
            <consortium name="The Broad Institute Genome Sequencing Center for Infectious Disease"/>
            <person name="Wu L."/>
            <person name="Ma J."/>
        </authorList>
    </citation>
    <scope>NUCLEOTIDE SEQUENCE [LARGE SCALE GENOMIC DNA]</scope>
    <source>
        <strain evidence="7 8">JCM 9731</strain>
    </source>
</reference>
<organism evidence="7 8">
    <name type="scientific">Bacillus carboniphilus</name>
    <dbReference type="NCBI Taxonomy" id="86663"/>
    <lineage>
        <taxon>Bacteria</taxon>
        <taxon>Bacillati</taxon>
        <taxon>Bacillota</taxon>
        <taxon>Bacilli</taxon>
        <taxon>Bacillales</taxon>
        <taxon>Bacillaceae</taxon>
        <taxon>Bacillus</taxon>
    </lineage>
</organism>
<evidence type="ECO:0000256" key="2">
    <source>
        <dbReference type="ARBA" id="ARBA00023015"/>
    </source>
</evidence>
<dbReference type="RefSeq" id="WP_343798894.1">
    <property type="nucleotide sequence ID" value="NZ_BAAADJ010000021.1"/>
</dbReference>
<feature type="domain" description="RNA polymerase sigma factor 70 region 4 type 2" evidence="6">
    <location>
        <begin position="126"/>
        <end position="173"/>
    </location>
</feature>
<dbReference type="Gene3D" id="1.10.10.10">
    <property type="entry name" value="Winged helix-like DNA-binding domain superfamily/Winged helix DNA-binding domain"/>
    <property type="match status" value="1"/>
</dbReference>
<keyword evidence="3" id="KW-0731">Sigma factor</keyword>
<evidence type="ECO:0000259" key="5">
    <source>
        <dbReference type="Pfam" id="PF04542"/>
    </source>
</evidence>
<dbReference type="PANTHER" id="PTHR43133:SF60">
    <property type="entry name" value="RNA POLYMERASE SIGMA FACTOR SIGV"/>
    <property type="match status" value="1"/>
</dbReference>
<dbReference type="InterPro" id="IPR007627">
    <property type="entry name" value="RNA_pol_sigma70_r2"/>
</dbReference>
<comment type="similarity">
    <text evidence="1">Belongs to the sigma-70 factor family. ECF subfamily.</text>
</comment>
<keyword evidence="2" id="KW-0805">Transcription regulation</keyword>
<dbReference type="SUPFAM" id="SSF88659">
    <property type="entry name" value="Sigma3 and sigma4 domains of RNA polymerase sigma factors"/>
    <property type="match status" value="1"/>
</dbReference>
<dbReference type="Proteomes" id="UP001500782">
    <property type="component" value="Unassembled WGS sequence"/>
</dbReference>
<dbReference type="InterPro" id="IPR014284">
    <property type="entry name" value="RNA_pol_sigma-70_dom"/>
</dbReference>
<evidence type="ECO:0000313" key="7">
    <source>
        <dbReference type="EMBL" id="GAA0330545.1"/>
    </source>
</evidence>
<proteinExistence type="inferred from homology"/>
<dbReference type="InterPro" id="IPR013249">
    <property type="entry name" value="RNA_pol_sigma70_r4_t2"/>
</dbReference>
<name>A0ABN0WA94_9BACI</name>
<dbReference type="NCBIfam" id="TIGR02937">
    <property type="entry name" value="sigma70-ECF"/>
    <property type="match status" value="1"/>
</dbReference>
<feature type="domain" description="RNA polymerase sigma-70 region 2" evidence="5">
    <location>
        <begin position="26"/>
        <end position="86"/>
    </location>
</feature>
<comment type="caution">
    <text evidence="7">The sequence shown here is derived from an EMBL/GenBank/DDBJ whole genome shotgun (WGS) entry which is preliminary data.</text>
</comment>
<accession>A0ABN0WA94</accession>
<dbReference type="InterPro" id="IPR036388">
    <property type="entry name" value="WH-like_DNA-bd_sf"/>
</dbReference>
<evidence type="ECO:0000256" key="1">
    <source>
        <dbReference type="ARBA" id="ARBA00010641"/>
    </source>
</evidence>
<evidence type="ECO:0000256" key="3">
    <source>
        <dbReference type="ARBA" id="ARBA00023082"/>
    </source>
</evidence>
<dbReference type="SUPFAM" id="SSF88946">
    <property type="entry name" value="Sigma2 domain of RNA polymerase sigma factors"/>
    <property type="match status" value="1"/>
</dbReference>
<dbReference type="InterPro" id="IPR039425">
    <property type="entry name" value="RNA_pol_sigma-70-like"/>
</dbReference>
<dbReference type="PANTHER" id="PTHR43133">
    <property type="entry name" value="RNA POLYMERASE ECF-TYPE SIGMA FACTO"/>
    <property type="match status" value="1"/>
</dbReference>
<dbReference type="Gene3D" id="1.10.1740.10">
    <property type="match status" value="1"/>
</dbReference>
<keyword evidence="4" id="KW-0804">Transcription</keyword>
<dbReference type="Pfam" id="PF04542">
    <property type="entry name" value="Sigma70_r2"/>
    <property type="match status" value="1"/>
</dbReference>
<evidence type="ECO:0000256" key="4">
    <source>
        <dbReference type="ARBA" id="ARBA00023163"/>
    </source>
</evidence>
<sequence>MERPFQKKNDLHFSKNAEEALEQMMDLYGQIVLRTAFFYVQDRFLAEDICQETFIRAYRNWNKFQGNSSVKTWLIRITINLCKDKLGLKAFKSEETTDPTALKTSNYHTVEEEVMNRLHKTEILKHLVSLSKPHQEVLYLYYYLDFSTVEISIASSLPEGTIRARLHRARGQLKKLLQKEGFDQ</sequence>
<evidence type="ECO:0000313" key="8">
    <source>
        <dbReference type="Proteomes" id="UP001500782"/>
    </source>
</evidence>
<protein>
    <submittedName>
        <fullName evidence="7">Sigma-70 family RNA polymerase sigma factor</fullName>
    </submittedName>
</protein>
<gene>
    <name evidence="7" type="ORF">GCM10008967_21310</name>
</gene>